<keyword evidence="3 10" id="KW-0255">Endonuclease</keyword>
<accession>A0A857D2W3</accession>
<feature type="binding site" evidence="10">
    <location>
        <position position="598"/>
    </location>
    <ligand>
        <name>Mn(2+)</name>
        <dbReference type="ChEBI" id="CHEBI:29035"/>
    </ligand>
</feature>
<dbReference type="GO" id="GO:0046872">
    <property type="term" value="F:metal ion binding"/>
    <property type="evidence" value="ECO:0007669"/>
    <property type="project" value="UniProtKB-UniRule"/>
</dbReference>
<comment type="subunit">
    <text evidence="9 10">Homodimer, forms a heterotetramer with a Cas2 homodimer.</text>
</comment>
<evidence type="ECO:0000256" key="2">
    <source>
        <dbReference type="ARBA" id="ARBA00022723"/>
    </source>
</evidence>
<feature type="binding site" evidence="10">
    <location>
        <position position="583"/>
    </location>
    <ligand>
        <name>Mn(2+)</name>
        <dbReference type="ChEBI" id="CHEBI:29035"/>
    </ligand>
</feature>
<dbReference type="InterPro" id="IPR002729">
    <property type="entry name" value="CRISPR-assoc_Cas1"/>
</dbReference>
<dbReference type="Proteomes" id="UP000438345">
    <property type="component" value="Chromosome"/>
</dbReference>
<comment type="function">
    <text evidence="10">CRISPR (clustered regularly interspaced short palindromic repeat), is an adaptive immune system that provides protection against mobile genetic elements (viruses, transposable elements and conjugative plasmids). CRISPR clusters contain spacers, sequences complementary to antecedent mobile elements, and target invading nucleic acids. CRISPR clusters are transcribed and processed into CRISPR RNA (crRNA). Acts as a dsDNA endonuclease. Involved in the integration of spacer DNA into the CRISPR cassette.</text>
</comment>
<name>A0A857D2W3_MICAE</name>
<keyword evidence="2 10" id="KW-0479">Metal-binding</keyword>
<evidence type="ECO:0000256" key="5">
    <source>
        <dbReference type="ARBA" id="ARBA00022842"/>
    </source>
</evidence>
<protein>
    <recommendedName>
        <fullName evidence="10">CRISPR-associated endonuclease Cas1</fullName>
        <ecNumber evidence="10">3.1.-.-</ecNumber>
    </recommendedName>
</protein>
<evidence type="ECO:0000256" key="10">
    <source>
        <dbReference type="HAMAP-Rule" id="MF_01470"/>
    </source>
</evidence>
<dbReference type="CDD" id="cd01651">
    <property type="entry name" value="RT_G2_intron"/>
    <property type="match status" value="1"/>
</dbReference>
<dbReference type="HAMAP" id="MF_01470">
    <property type="entry name" value="Cas1"/>
    <property type="match status" value="1"/>
</dbReference>
<dbReference type="EC" id="3.1.-.-" evidence="10"/>
<dbReference type="NCBIfam" id="TIGR00287">
    <property type="entry name" value="cas1"/>
    <property type="match status" value="1"/>
</dbReference>
<dbReference type="GO" id="GO:0003677">
    <property type="term" value="F:DNA binding"/>
    <property type="evidence" value="ECO:0007669"/>
    <property type="project" value="UniProtKB-KW"/>
</dbReference>
<evidence type="ECO:0000256" key="1">
    <source>
        <dbReference type="ARBA" id="ARBA00022722"/>
    </source>
</evidence>
<proteinExistence type="inferred from homology"/>
<evidence type="ECO:0000259" key="11">
    <source>
        <dbReference type="PROSITE" id="PS50878"/>
    </source>
</evidence>
<dbReference type="GO" id="GO:0051607">
    <property type="term" value="P:defense response to virus"/>
    <property type="evidence" value="ECO:0007669"/>
    <property type="project" value="UniProtKB-UniRule"/>
</dbReference>
<organism evidence="12 13">
    <name type="scientific">Microcystis aeruginosa FD4</name>
    <dbReference type="NCBI Taxonomy" id="2686288"/>
    <lineage>
        <taxon>Bacteria</taxon>
        <taxon>Bacillati</taxon>
        <taxon>Cyanobacteriota</taxon>
        <taxon>Cyanophyceae</taxon>
        <taxon>Oscillatoriophycideae</taxon>
        <taxon>Chroococcales</taxon>
        <taxon>Microcystaceae</taxon>
        <taxon>Microcystis</taxon>
    </lineage>
</organism>
<dbReference type="PANTHER" id="PTHR34353">
    <property type="entry name" value="CRISPR-ASSOCIATED ENDONUCLEASE CAS1 1"/>
    <property type="match status" value="1"/>
</dbReference>
<dbReference type="GO" id="GO:0016787">
    <property type="term" value="F:hydrolase activity"/>
    <property type="evidence" value="ECO:0007669"/>
    <property type="project" value="UniProtKB-KW"/>
</dbReference>
<dbReference type="GO" id="GO:0004519">
    <property type="term" value="F:endonuclease activity"/>
    <property type="evidence" value="ECO:0007669"/>
    <property type="project" value="UniProtKB-UniRule"/>
</dbReference>
<dbReference type="InterPro" id="IPR042211">
    <property type="entry name" value="CRISPR-assoc_Cas1_N"/>
</dbReference>
<comment type="similarity">
    <text evidence="10">Belongs to the CRISPR-associated endonuclease Cas1 family.</text>
</comment>
<reference evidence="12 13" key="1">
    <citation type="submission" date="2019-12" db="EMBL/GenBank/DDBJ databases">
        <title>Complete genome sequence of Microcystis aeruginosa strain FD4.</title>
        <authorList>
            <person name="Urakawa H."/>
        </authorList>
    </citation>
    <scope>NUCLEOTIDE SEQUENCE [LARGE SCALE GENOMIC DNA]</scope>
    <source>
        <strain evidence="12 13">FD4</strain>
    </source>
</reference>
<keyword evidence="6 10" id="KW-0051">Antiviral defense</keyword>
<dbReference type="EMBL" id="CP046973">
    <property type="protein sequence ID" value="QGZ89987.1"/>
    <property type="molecule type" value="Genomic_DNA"/>
</dbReference>
<dbReference type="InterPro" id="IPR043502">
    <property type="entry name" value="DNA/RNA_pol_sf"/>
</dbReference>
<dbReference type="Pfam" id="PF01867">
    <property type="entry name" value="Cas_Cas1"/>
    <property type="match status" value="1"/>
</dbReference>
<evidence type="ECO:0000256" key="4">
    <source>
        <dbReference type="ARBA" id="ARBA00022801"/>
    </source>
</evidence>
<dbReference type="GO" id="GO:0043571">
    <property type="term" value="P:maintenance of CRISPR repeat elements"/>
    <property type="evidence" value="ECO:0007669"/>
    <property type="project" value="UniProtKB-UniRule"/>
</dbReference>
<dbReference type="SUPFAM" id="SSF56672">
    <property type="entry name" value="DNA/RNA polymerases"/>
    <property type="match status" value="1"/>
</dbReference>
<evidence type="ECO:0000256" key="6">
    <source>
        <dbReference type="ARBA" id="ARBA00023118"/>
    </source>
</evidence>
<dbReference type="CDD" id="cd09634">
    <property type="entry name" value="Cas1_I-II-III"/>
    <property type="match status" value="1"/>
</dbReference>
<keyword evidence="7 10" id="KW-0238">DNA-binding</keyword>
<dbReference type="InterPro" id="IPR042206">
    <property type="entry name" value="CRISPR-assoc_Cas1_C"/>
</dbReference>
<keyword evidence="8 10" id="KW-0464">Manganese</keyword>
<keyword evidence="4 10" id="KW-0378">Hydrolase</keyword>
<dbReference type="Gene3D" id="1.20.120.920">
    <property type="entry name" value="CRISPR-associated endonuclease Cas1, C-terminal domain"/>
    <property type="match status" value="1"/>
</dbReference>
<comment type="cofactor">
    <cofactor evidence="10">
        <name>Mg(2+)</name>
        <dbReference type="ChEBI" id="CHEBI:18420"/>
    </cofactor>
    <cofactor evidence="10">
        <name>Mn(2+)</name>
        <dbReference type="ChEBI" id="CHEBI:29035"/>
    </cofactor>
</comment>
<dbReference type="RefSeq" id="WP_158199985.1">
    <property type="nucleotide sequence ID" value="NZ_CP046973.1"/>
</dbReference>
<feature type="domain" description="Reverse transcriptase" evidence="11">
    <location>
        <begin position="49"/>
        <end position="275"/>
    </location>
</feature>
<feature type="binding site" evidence="10">
    <location>
        <position position="517"/>
    </location>
    <ligand>
        <name>Mn(2+)</name>
        <dbReference type="ChEBI" id="CHEBI:29035"/>
    </ligand>
</feature>
<dbReference type="Pfam" id="PF00078">
    <property type="entry name" value="RVT_1"/>
    <property type="match status" value="1"/>
</dbReference>
<dbReference type="PROSITE" id="PS50878">
    <property type="entry name" value="RT_POL"/>
    <property type="match status" value="1"/>
</dbReference>
<evidence type="ECO:0000313" key="12">
    <source>
        <dbReference type="EMBL" id="QGZ89987.1"/>
    </source>
</evidence>
<sequence>MFKLRQKFFSLDNLDTAWKKVASNKGCAGVDGETLEKFAYRKEQNLKNLQELLKKGDYRPLPLKQLFITTKKGTRRELRIPTVRDRIIQQALLQILHPIVEADFEDCSFAYRPHRSHQMAALTVAKWRDQGYDWVLDGDIVKYFDNILHKRLIEELKESVDLAWLVTLINAWITVPVLTEDGLIIPPKGIPQGAVISPLLANVYLDDFDEIVSDSDLKLIRYADDFVVLSRSRKRILQAQSEVRDILEEMGLELHPDKTEITNFKRGFRFLGQVFTEDLMIPCQPISEKIHCQTQPERDFHLIHTDNFTYPTAMQLALLESLREKQHPIPPPLYVVLGYQVRPVEKVVITSKELAWSPKMASLYLVQQGTNVKKEQGRFILQPPKEESIEIPVREIERILIYGNIQISTSVIETCLNSHIPVIFLSQLGEYKGHLYSAESGDLDSQLLQFEYRDNPDFQLEMAKSLVEGKLRNSKQLLLRLNRKRRLETVAANITAISSHLETIGTVDSLDSLLGHEGNSAANYFSAWGNLLVNPGFVFSERNRQPPKDPVNSLLSFGYTLLFNNVMSLILAEGMNPYLGNLHRSQEKKPELALDLMEEFRSPITDSLVITLINKQVLKPTDFTYPDEEGGVYLTETPRRIFLREFEERMNQEVNHPDVQSPVSYRRAIHLQVQRYKHCLLESVPYQSFLRAH</sequence>
<gene>
    <name evidence="10 12" type="primary">cas1</name>
    <name evidence="12" type="ORF">GQR42_10820</name>
</gene>
<dbReference type="AlphaFoldDB" id="A0A857D2W3"/>
<keyword evidence="5 10" id="KW-0460">Magnesium</keyword>
<dbReference type="Gene3D" id="3.100.10.20">
    <property type="entry name" value="CRISPR-associated endonuclease Cas1, N-terminal domain"/>
    <property type="match status" value="1"/>
</dbReference>
<dbReference type="InterPro" id="IPR043128">
    <property type="entry name" value="Rev_trsase/Diguanyl_cyclase"/>
</dbReference>
<dbReference type="InterPro" id="IPR000477">
    <property type="entry name" value="RT_dom"/>
</dbReference>
<evidence type="ECO:0000256" key="3">
    <source>
        <dbReference type="ARBA" id="ARBA00022759"/>
    </source>
</evidence>
<evidence type="ECO:0000256" key="9">
    <source>
        <dbReference type="ARBA" id="ARBA00038592"/>
    </source>
</evidence>
<evidence type="ECO:0000256" key="8">
    <source>
        <dbReference type="ARBA" id="ARBA00023211"/>
    </source>
</evidence>
<evidence type="ECO:0000313" key="13">
    <source>
        <dbReference type="Proteomes" id="UP000438345"/>
    </source>
</evidence>
<keyword evidence="1 10" id="KW-0540">Nuclease</keyword>
<dbReference type="PANTHER" id="PTHR34353:SF2">
    <property type="entry name" value="CRISPR-ASSOCIATED ENDONUCLEASE CAS1 1"/>
    <property type="match status" value="1"/>
</dbReference>
<dbReference type="Gene3D" id="3.30.70.270">
    <property type="match status" value="1"/>
</dbReference>
<evidence type="ECO:0000256" key="7">
    <source>
        <dbReference type="ARBA" id="ARBA00023125"/>
    </source>
</evidence>
<dbReference type="InterPro" id="IPR050646">
    <property type="entry name" value="Cas1"/>
</dbReference>